<dbReference type="OMA" id="NGHELHG"/>
<organism evidence="2 3">
    <name type="scientific">Cimex lectularius</name>
    <name type="common">Bed bug</name>
    <name type="synonym">Acanthia lectularia</name>
    <dbReference type="NCBI Taxonomy" id="79782"/>
    <lineage>
        <taxon>Eukaryota</taxon>
        <taxon>Metazoa</taxon>
        <taxon>Ecdysozoa</taxon>
        <taxon>Arthropoda</taxon>
        <taxon>Hexapoda</taxon>
        <taxon>Insecta</taxon>
        <taxon>Pterygota</taxon>
        <taxon>Neoptera</taxon>
        <taxon>Paraneoptera</taxon>
        <taxon>Hemiptera</taxon>
        <taxon>Heteroptera</taxon>
        <taxon>Panheteroptera</taxon>
        <taxon>Cimicomorpha</taxon>
        <taxon>Cimicidae</taxon>
        <taxon>Cimex</taxon>
    </lineage>
</organism>
<dbReference type="KEGG" id="clec:106669644"/>
<evidence type="ECO:0000313" key="2">
    <source>
        <dbReference type="EnsemblMetazoa" id="XP_014254729.1"/>
    </source>
</evidence>
<dbReference type="RefSeq" id="XP_014254729.1">
    <property type="nucleotide sequence ID" value="XM_014399243.2"/>
</dbReference>
<dbReference type="Pfam" id="PF16984">
    <property type="entry name" value="Grp7_allergen"/>
    <property type="match status" value="1"/>
</dbReference>
<accession>A0A8I6S0E9</accession>
<keyword evidence="1" id="KW-0732">Signal</keyword>
<dbReference type="GeneID" id="106669644"/>
<protein>
    <submittedName>
        <fullName evidence="2">Uncharacterized protein</fullName>
    </submittedName>
</protein>
<evidence type="ECO:0000313" key="3">
    <source>
        <dbReference type="Proteomes" id="UP000494040"/>
    </source>
</evidence>
<proteinExistence type="predicted"/>
<dbReference type="InterPro" id="IPR020234">
    <property type="entry name" value="Mite_allergen_group-7"/>
</dbReference>
<sequence length="230" mass="26479">MYLIFLFVTFSIYFSLSTAQNPEYDSCDFYRRNESLNKFLDTVIYNVKNNAQGLPLDDFPLVNETEHVDNTTWLSKIFTMYKLYNGSIYNITTIGRSKDSFISYKGNVLQLDIGVNFKRIQINYYFEASGYYNFLSQNLLTESIINDLKVNFEVAMDTKALNASVTSLDFADTGPMVINLKGSEISTWIIQQVLNISTTWFEKRILNAVSKTIIKIVNEIFKEILQGIKA</sequence>
<feature type="chain" id="PRO_5035214029" evidence="1">
    <location>
        <begin position="20"/>
        <end position="230"/>
    </location>
</feature>
<dbReference type="EnsemblMetazoa" id="XM_014399243.2">
    <property type="protein sequence ID" value="XP_014254729.1"/>
    <property type="gene ID" value="LOC106669644"/>
</dbReference>
<reference evidence="2" key="1">
    <citation type="submission" date="2022-01" db="UniProtKB">
        <authorList>
            <consortium name="EnsemblMetazoa"/>
        </authorList>
    </citation>
    <scope>IDENTIFICATION</scope>
</reference>
<name>A0A8I6S0E9_CIMLE</name>
<dbReference type="Proteomes" id="UP000494040">
    <property type="component" value="Unassembled WGS sequence"/>
</dbReference>
<evidence type="ECO:0000256" key="1">
    <source>
        <dbReference type="SAM" id="SignalP"/>
    </source>
</evidence>
<keyword evidence="3" id="KW-1185">Reference proteome</keyword>
<dbReference type="Gene3D" id="3.15.10.50">
    <property type="match status" value="1"/>
</dbReference>
<dbReference type="InterPro" id="IPR038602">
    <property type="entry name" value="Mite_allergen_7_sf"/>
</dbReference>
<dbReference type="AlphaFoldDB" id="A0A8I6S0E9"/>
<feature type="signal peptide" evidence="1">
    <location>
        <begin position="1"/>
        <end position="19"/>
    </location>
</feature>
<dbReference type="OrthoDB" id="10513012at2759"/>